<dbReference type="Pfam" id="PF13561">
    <property type="entry name" value="adh_short_C2"/>
    <property type="match status" value="1"/>
</dbReference>
<accession>A0ABW2HX40</accession>
<gene>
    <name evidence="3" type="ORF">ACFQS1_27510</name>
</gene>
<protein>
    <submittedName>
        <fullName evidence="3">SDR family NAD(P)-dependent oxidoreductase</fullName>
        <ecNumber evidence="3">1.1.1.-</ecNumber>
    </submittedName>
</protein>
<dbReference type="EMBL" id="JBHTBJ010000025">
    <property type="protein sequence ID" value="MFC7277752.1"/>
    <property type="molecule type" value="Genomic_DNA"/>
</dbReference>
<dbReference type="Proteomes" id="UP001596548">
    <property type="component" value="Unassembled WGS sequence"/>
</dbReference>
<sequence>MGRLIRVGDVERIAASGGDSLAVAPGEILSPLARDRARDLGIELRARPVDGGPAARTEELVRQALGEVLARVGDGDLEEVIRQVVAEVGARRSDRWAPPGAASDVGPILAGRVALVTGASSGIGAAVAVALAAAGARVAVGTFAGDPHPADAVAERIRRDGGECVVVQADVTSTEQVDAACERAAASWGRLDIAVANAGVLRRDPIGSLSDQRWRDLLDVDLGGVMRTARAASARMAAGGALVCVSSIAGGVFGWAEHAHYAAAKAGMLGLTRSLAVELGPRAIRVNAVLPGLIETPQSLDEGASVGAAGLRAAAGAVPLRRIGAAAEVADAIRFLVSDQASYITGQSLVVDGGISIALPL</sequence>
<dbReference type="PANTHER" id="PTHR42879">
    <property type="entry name" value="3-OXOACYL-(ACYL-CARRIER-PROTEIN) REDUCTASE"/>
    <property type="match status" value="1"/>
</dbReference>
<dbReference type="InterPro" id="IPR050259">
    <property type="entry name" value="SDR"/>
</dbReference>
<dbReference type="GO" id="GO:0016491">
    <property type="term" value="F:oxidoreductase activity"/>
    <property type="evidence" value="ECO:0007669"/>
    <property type="project" value="UniProtKB-KW"/>
</dbReference>
<dbReference type="Gene3D" id="3.40.50.720">
    <property type="entry name" value="NAD(P)-binding Rossmann-like Domain"/>
    <property type="match status" value="1"/>
</dbReference>
<feature type="domain" description="Ketoreductase" evidence="2">
    <location>
        <begin position="112"/>
        <end position="292"/>
    </location>
</feature>
<dbReference type="InterPro" id="IPR057326">
    <property type="entry name" value="KR_dom"/>
</dbReference>
<dbReference type="SUPFAM" id="SSF51735">
    <property type="entry name" value="NAD(P)-binding Rossmann-fold domains"/>
    <property type="match status" value="1"/>
</dbReference>
<dbReference type="InterPro" id="IPR036291">
    <property type="entry name" value="NAD(P)-bd_dom_sf"/>
</dbReference>
<keyword evidence="4" id="KW-1185">Reference proteome</keyword>
<dbReference type="InterPro" id="IPR020904">
    <property type="entry name" value="Sc_DH/Rdtase_CS"/>
</dbReference>
<dbReference type="PANTHER" id="PTHR42879:SF2">
    <property type="entry name" value="3-OXOACYL-[ACYL-CARRIER-PROTEIN] REDUCTASE FABG"/>
    <property type="match status" value="1"/>
</dbReference>
<reference evidence="4" key="1">
    <citation type="journal article" date="2019" name="Int. J. Syst. Evol. Microbiol.">
        <title>The Global Catalogue of Microorganisms (GCM) 10K type strain sequencing project: providing services to taxonomists for standard genome sequencing and annotation.</title>
        <authorList>
            <consortium name="The Broad Institute Genomics Platform"/>
            <consortium name="The Broad Institute Genome Sequencing Center for Infectious Disease"/>
            <person name="Wu L."/>
            <person name="Ma J."/>
        </authorList>
    </citation>
    <scope>NUCLEOTIDE SEQUENCE [LARGE SCALE GENOMIC DNA]</scope>
    <source>
        <strain evidence="4">XZYJT-10</strain>
    </source>
</reference>
<dbReference type="PROSITE" id="PS00061">
    <property type="entry name" value="ADH_SHORT"/>
    <property type="match status" value="1"/>
</dbReference>
<evidence type="ECO:0000313" key="4">
    <source>
        <dbReference type="Proteomes" id="UP001596548"/>
    </source>
</evidence>
<keyword evidence="3" id="KW-0560">Oxidoreductase</keyword>
<proteinExistence type="inferred from homology"/>
<comment type="caution">
    <text evidence="3">The sequence shown here is derived from an EMBL/GenBank/DDBJ whole genome shotgun (WGS) entry which is preliminary data.</text>
</comment>
<dbReference type="EC" id="1.1.1.-" evidence="3"/>
<dbReference type="RefSeq" id="WP_378973751.1">
    <property type="nucleotide sequence ID" value="NZ_JBHTBJ010000025.1"/>
</dbReference>
<name>A0ABW2HX40_9ACTN</name>
<dbReference type="SMART" id="SM00822">
    <property type="entry name" value="PKS_KR"/>
    <property type="match status" value="1"/>
</dbReference>
<dbReference type="InterPro" id="IPR002347">
    <property type="entry name" value="SDR_fam"/>
</dbReference>
<dbReference type="PRINTS" id="PR00081">
    <property type="entry name" value="GDHRDH"/>
</dbReference>
<dbReference type="PRINTS" id="PR00080">
    <property type="entry name" value="SDRFAMILY"/>
</dbReference>
<evidence type="ECO:0000313" key="3">
    <source>
        <dbReference type="EMBL" id="MFC7277752.1"/>
    </source>
</evidence>
<comment type="similarity">
    <text evidence="1">Belongs to the short-chain dehydrogenases/reductases (SDR) family.</text>
</comment>
<evidence type="ECO:0000256" key="1">
    <source>
        <dbReference type="ARBA" id="ARBA00006484"/>
    </source>
</evidence>
<evidence type="ECO:0000259" key="2">
    <source>
        <dbReference type="SMART" id="SM00822"/>
    </source>
</evidence>
<organism evidence="3 4">
    <name type="scientific">Paractinoplanes rhizophilus</name>
    <dbReference type="NCBI Taxonomy" id="1416877"/>
    <lineage>
        <taxon>Bacteria</taxon>
        <taxon>Bacillati</taxon>
        <taxon>Actinomycetota</taxon>
        <taxon>Actinomycetes</taxon>
        <taxon>Micromonosporales</taxon>
        <taxon>Micromonosporaceae</taxon>
        <taxon>Paractinoplanes</taxon>
    </lineage>
</organism>